<protein>
    <recommendedName>
        <fullName evidence="4">Late embryogenesis abundant protein LEA-2 subgroup domain-containing protein</fullName>
    </recommendedName>
</protein>
<keyword evidence="1" id="KW-0812">Transmembrane</keyword>
<evidence type="ECO:0000313" key="2">
    <source>
        <dbReference type="EMBL" id="MCF8713432.1"/>
    </source>
</evidence>
<feature type="transmembrane region" description="Helical" evidence="1">
    <location>
        <begin position="21"/>
        <end position="38"/>
    </location>
</feature>
<keyword evidence="1" id="KW-1133">Transmembrane helix</keyword>
<dbReference type="PROSITE" id="PS51257">
    <property type="entry name" value="PROKAR_LIPOPROTEIN"/>
    <property type="match status" value="1"/>
</dbReference>
<organism evidence="2 3">
    <name type="scientific">Joostella atrarenae</name>
    <dbReference type="NCBI Taxonomy" id="679257"/>
    <lineage>
        <taxon>Bacteria</taxon>
        <taxon>Pseudomonadati</taxon>
        <taxon>Bacteroidota</taxon>
        <taxon>Flavobacteriia</taxon>
        <taxon>Flavobacteriales</taxon>
        <taxon>Flavobacteriaceae</taxon>
        <taxon>Joostella</taxon>
    </lineage>
</organism>
<gene>
    <name evidence="2" type="ORF">JM658_01205</name>
</gene>
<dbReference type="EMBL" id="JAETXX010000001">
    <property type="protein sequence ID" value="MCF8713432.1"/>
    <property type="molecule type" value="Genomic_DNA"/>
</dbReference>
<accession>A0ABS9IZ33</accession>
<sequence>MEIQEHKKGRMQAVKIFINKHLYYIFLMLFVMSCKTSQNHLQHSYNKSRYTIKFTNNTTNSFVKIDSIDVIVNIHNKEQRTLPSIVTYGCLSIPIQNNKSSFKVKKVSVPEQIKVTSIGYFSIETEPFINLKYDKIILDLYLAEDDRPLTHCDGIN</sequence>
<keyword evidence="3" id="KW-1185">Reference proteome</keyword>
<evidence type="ECO:0000256" key="1">
    <source>
        <dbReference type="SAM" id="Phobius"/>
    </source>
</evidence>
<name>A0ABS9IZ33_9FLAO</name>
<comment type="caution">
    <text evidence="2">The sequence shown here is derived from an EMBL/GenBank/DDBJ whole genome shotgun (WGS) entry which is preliminary data.</text>
</comment>
<evidence type="ECO:0008006" key="4">
    <source>
        <dbReference type="Google" id="ProtNLM"/>
    </source>
</evidence>
<proteinExistence type="predicted"/>
<dbReference type="RefSeq" id="WP_236957403.1">
    <property type="nucleotide sequence ID" value="NZ_JAETXX010000001.1"/>
</dbReference>
<reference evidence="2 3" key="1">
    <citation type="submission" date="2021-01" db="EMBL/GenBank/DDBJ databases">
        <title>Genome sequencing of Joostella atrarenae M1-2 (= KCTC 23194).</title>
        <authorList>
            <person name="Zakaria M.R."/>
            <person name="Lam M.Q."/>
            <person name="Chong C.S."/>
        </authorList>
    </citation>
    <scope>NUCLEOTIDE SEQUENCE [LARGE SCALE GENOMIC DNA]</scope>
    <source>
        <strain evidence="2 3">M1-2</strain>
    </source>
</reference>
<dbReference type="Proteomes" id="UP000829517">
    <property type="component" value="Unassembled WGS sequence"/>
</dbReference>
<evidence type="ECO:0000313" key="3">
    <source>
        <dbReference type="Proteomes" id="UP000829517"/>
    </source>
</evidence>
<keyword evidence="1" id="KW-0472">Membrane</keyword>